<accession>A0A329S443</accession>
<dbReference type="Proteomes" id="UP000251314">
    <property type="component" value="Unassembled WGS sequence"/>
</dbReference>
<reference evidence="5" key="3">
    <citation type="submission" date="2021-01" db="EMBL/GenBank/DDBJ databases">
        <title>Phytophthora aleatoria, a newly-described species from Pinus radiata is distinct from Phytophthora cactorum isolates based on comparative genomics.</title>
        <authorList>
            <person name="Mcdougal R."/>
            <person name="Panda P."/>
            <person name="Williams N."/>
            <person name="Studholme D.J."/>
        </authorList>
    </citation>
    <scope>NUCLEOTIDE SEQUENCE</scope>
    <source>
        <strain evidence="5">NZFS 3830</strain>
    </source>
</reference>
<dbReference type="VEuPathDB" id="FungiDB:PC110_g13280"/>
<name>A0A329S443_9STRA</name>
<evidence type="ECO:0000313" key="7">
    <source>
        <dbReference type="Proteomes" id="UP000251314"/>
    </source>
</evidence>
<evidence type="ECO:0000313" key="6">
    <source>
        <dbReference type="EMBL" id="RAW30348.1"/>
    </source>
</evidence>
<dbReference type="Proteomes" id="UP000774804">
    <property type="component" value="Unassembled WGS sequence"/>
</dbReference>
<proteinExistence type="predicted"/>
<organism evidence="6 7">
    <name type="scientific">Phytophthora cactorum</name>
    <dbReference type="NCBI Taxonomy" id="29920"/>
    <lineage>
        <taxon>Eukaryota</taxon>
        <taxon>Sar</taxon>
        <taxon>Stramenopiles</taxon>
        <taxon>Oomycota</taxon>
        <taxon>Peronosporomycetes</taxon>
        <taxon>Peronosporales</taxon>
        <taxon>Peronosporaceae</taxon>
        <taxon>Phytophthora</taxon>
    </lineage>
</organism>
<dbReference type="EMBL" id="MJFZ01000375">
    <property type="protein sequence ID" value="RAW30348.1"/>
    <property type="molecule type" value="Genomic_DNA"/>
</dbReference>
<evidence type="ECO:0000313" key="2">
    <source>
        <dbReference type="EMBL" id="KAG2924663.1"/>
    </source>
</evidence>
<dbReference type="AlphaFoldDB" id="A0A329S443"/>
<gene>
    <name evidence="5" type="ORF">JG687_00011333</name>
    <name evidence="6" type="ORF">PC110_g13280</name>
    <name evidence="1" type="ORF">PC113_g10393</name>
    <name evidence="2" type="ORF">PC115_g8540</name>
    <name evidence="3" type="ORF">PC117_g10671</name>
    <name evidence="4" type="ORF">PC118_g9708</name>
</gene>
<dbReference type="EMBL" id="RCMI01000222">
    <property type="protein sequence ID" value="KAG2924663.1"/>
    <property type="molecule type" value="Genomic_DNA"/>
</dbReference>
<evidence type="ECO:0000313" key="3">
    <source>
        <dbReference type="EMBL" id="KAG2940108.1"/>
    </source>
</evidence>
<sequence length="82" mass="9496">MGGDSKRKYGEDVRNAVKLARRWVSETPLQGYMAYRFRRFASKAVAIAARITTVLETVSVVENGGNNRVRRMKRKRRSLRDH</sequence>
<dbReference type="EMBL" id="JAENGZ010000689">
    <property type="protein sequence ID" value="KAG6955260.1"/>
    <property type="molecule type" value="Genomic_DNA"/>
</dbReference>
<dbReference type="EMBL" id="RCML01000269">
    <property type="protein sequence ID" value="KAG2982922.1"/>
    <property type="molecule type" value="Genomic_DNA"/>
</dbReference>
<protein>
    <submittedName>
        <fullName evidence="6">Uncharacterized protein</fullName>
    </submittedName>
</protein>
<dbReference type="Proteomes" id="UP000735874">
    <property type="component" value="Unassembled WGS sequence"/>
</dbReference>
<dbReference type="Proteomes" id="UP000688947">
    <property type="component" value="Unassembled WGS sequence"/>
</dbReference>
<keyword evidence="7" id="KW-1185">Reference proteome</keyword>
<reference evidence="6 7" key="1">
    <citation type="submission" date="2018-01" db="EMBL/GenBank/DDBJ databases">
        <title>Draft genome of the strawberry crown rot pathogen Phytophthora cactorum.</title>
        <authorList>
            <person name="Armitage A.D."/>
            <person name="Lysoe E."/>
            <person name="Nellist C.F."/>
            <person name="Harrison R.J."/>
            <person name="Brurberg M.B."/>
        </authorList>
    </citation>
    <scope>NUCLEOTIDE SEQUENCE [LARGE SCALE GENOMIC DNA]</scope>
    <source>
        <strain evidence="6 7">10300</strain>
    </source>
</reference>
<dbReference type="EMBL" id="RCMG01000277">
    <property type="protein sequence ID" value="KAG2857759.1"/>
    <property type="molecule type" value="Genomic_DNA"/>
</dbReference>
<dbReference type="EMBL" id="RCMK01000263">
    <property type="protein sequence ID" value="KAG2940108.1"/>
    <property type="molecule type" value="Genomic_DNA"/>
</dbReference>
<dbReference type="Proteomes" id="UP000697107">
    <property type="component" value="Unassembled WGS sequence"/>
</dbReference>
<evidence type="ECO:0000313" key="1">
    <source>
        <dbReference type="EMBL" id="KAG2857759.1"/>
    </source>
</evidence>
<reference evidence="1" key="2">
    <citation type="submission" date="2018-10" db="EMBL/GenBank/DDBJ databases">
        <title>Effector identification in a new, highly contiguous assembly of the strawberry crown rot pathogen Phytophthora cactorum.</title>
        <authorList>
            <person name="Armitage A.D."/>
            <person name="Nellist C.F."/>
            <person name="Bates H."/>
            <person name="Vickerstaff R.J."/>
            <person name="Harrison R.J."/>
        </authorList>
    </citation>
    <scope>NUCLEOTIDE SEQUENCE</scope>
    <source>
        <strain evidence="1">15-7</strain>
        <strain evidence="2">4032</strain>
        <strain evidence="3">4040</strain>
        <strain evidence="4">P415</strain>
    </source>
</reference>
<dbReference type="Proteomes" id="UP000736787">
    <property type="component" value="Unassembled WGS sequence"/>
</dbReference>
<evidence type="ECO:0000313" key="4">
    <source>
        <dbReference type="EMBL" id="KAG2982922.1"/>
    </source>
</evidence>
<dbReference type="OrthoDB" id="10299103at2759"/>
<comment type="caution">
    <text evidence="6">The sequence shown here is derived from an EMBL/GenBank/DDBJ whole genome shotgun (WGS) entry which is preliminary data.</text>
</comment>
<evidence type="ECO:0000313" key="5">
    <source>
        <dbReference type="EMBL" id="KAG6955260.1"/>
    </source>
</evidence>